<dbReference type="EMBL" id="JAUSRA010000001">
    <property type="protein sequence ID" value="MDP9791506.1"/>
    <property type="molecule type" value="Genomic_DNA"/>
</dbReference>
<sequence>MSMDSRSRLPLTIDRRFRPWRYQASHRQLILSTDAPGKSTEFEIVFLDVLAMQIRFAFDRLLIADAGRRPEIERFAEIPERHDDRYLRLTVSDGEHEGFVVCGAIHVREHPPVE</sequence>
<keyword evidence="2" id="KW-1185">Reference proteome</keyword>
<comment type="caution">
    <text evidence="1">The sequence shown here is derived from an EMBL/GenBank/DDBJ whole genome shotgun (WGS) entry which is preliminary data.</text>
</comment>
<dbReference type="Proteomes" id="UP001240984">
    <property type="component" value="Unassembled WGS sequence"/>
</dbReference>
<evidence type="ECO:0000313" key="2">
    <source>
        <dbReference type="Proteomes" id="UP001240984"/>
    </source>
</evidence>
<proteinExistence type="predicted"/>
<dbReference type="RefSeq" id="WP_306826378.1">
    <property type="nucleotide sequence ID" value="NZ_JAUSRA010000001.1"/>
</dbReference>
<name>A0ABT9MJL9_9ACTN</name>
<organism evidence="1 2">
    <name type="scientific">Catenuloplanes nepalensis</name>
    <dbReference type="NCBI Taxonomy" id="587533"/>
    <lineage>
        <taxon>Bacteria</taxon>
        <taxon>Bacillati</taxon>
        <taxon>Actinomycetota</taxon>
        <taxon>Actinomycetes</taxon>
        <taxon>Micromonosporales</taxon>
        <taxon>Micromonosporaceae</taxon>
        <taxon>Catenuloplanes</taxon>
    </lineage>
</organism>
<evidence type="ECO:0000313" key="1">
    <source>
        <dbReference type="EMBL" id="MDP9791506.1"/>
    </source>
</evidence>
<gene>
    <name evidence="1" type="ORF">J2S43_000018</name>
</gene>
<accession>A0ABT9MJL9</accession>
<protein>
    <submittedName>
        <fullName evidence="1">Uncharacterized protein</fullName>
    </submittedName>
</protein>
<reference evidence="1 2" key="1">
    <citation type="submission" date="2023-07" db="EMBL/GenBank/DDBJ databases">
        <title>Sequencing the genomes of 1000 actinobacteria strains.</title>
        <authorList>
            <person name="Klenk H.-P."/>
        </authorList>
    </citation>
    <scope>NUCLEOTIDE SEQUENCE [LARGE SCALE GENOMIC DNA]</scope>
    <source>
        <strain evidence="1 2">DSM 44710</strain>
    </source>
</reference>